<sequence length="286" mass="31376">MTSNLNPNLPSLLKRFFLLFSGVLTLAACSADKTAQADRKAAVSNPPQVLMKPNGAYQTPPYASAAARNPTLSLPSNFSPNAGVTFTNVANNGNFIALTFDDGPHPKNTPRLLDILRQRNVKATFYVIGKSVKLYPDIVRRIHAEGHELGNHTWNHPNLANLSDAKVRQELDSTREAIISAAGVRPRTMRPPYGSLKTTQRQMIHRAYGYPTILWDVDPLDWKRPGTSVVRSRILNGTKSGSIVLAHDLHSTTVDAMPSTIDALLAKGYRFVTVSQLLAMKDASRP</sequence>
<accession>A0A934VMC2</accession>
<dbReference type="InterPro" id="IPR011330">
    <property type="entry name" value="Glyco_hydro/deAcase_b/a-brl"/>
</dbReference>
<dbReference type="Proteomes" id="UP000604083">
    <property type="component" value="Unassembled WGS sequence"/>
</dbReference>
<keyword evidence="1" id="KW-0479">Metal-binding</keyword>
<dbReference type="InterPro" id="IPR050248">
    <property type="entry name" value="Polysacc_deacetylase_ArnD"/>
</dbReference>
<evidence type="ECO:0000256" key="2">
    <source>
        <dbReference type="ARBA" id="ARBA00022801"/>
    </source>
</evidence>
<feature type="chain" id="PRO_5036840502" evidence="3">
    <location>
        <begin position="31"/>
        <end position="286"/>
    </location>
</feature>
<evidence type="ECO:0000256" key="1">
    <source>
        <dbReference type="ARBA" id="ARBA00022723"/>
    </source>
</evidence>
<dbReference type="RefSeq" id="WP_377174666.1">
    <property type="nucleotide sequence ID" value="NZ_JBHUJA010000050.1"/>
</dbReference>
<evidence type="ECO:0000313" key="5">
    <source>
        <dbReference type="EMBL" id="MBK1833941.1"/>
    </source>
</evidence>
<gene>
    <name evidence="5" type="ORF">JIN78_07710</name>
</gene>
<keyword evidence="2" id="KW-0378">Hydrolase</keyword>
<dbReference type="GO" id="GO:0016810">
    <property type="term" value="F:hydrolase activity, acting on carbon-nitrogen (but not peptide) bonds"/>
    <property type="evidence" value="ECO:0007669"/>
    <property type="project" value="InterPro"/>
</dbReference>
<evidence type="ECO:0000256" key="3">
    <source>
        <dbReference type="SAM" id="SignalP"/>
    </source>
</evidence>
<dbReference type="GO" id="GO:0046872">
    <property type="term" value="F:metal ion binding"/>
    <property type="evidence" value="ECO:0007669"/>
    <property type="project" value="UniProtKB-KW"/>
</dbReference>
<evidence type="ECO:0000313" key="6">
    <source>
        <dbReference type="Proteomes" id="UP000604083"/>
    </source>
</evidence>
<dbReference type="EMBL" id="JAENIO010000015">
    <property type="protein sequence ID" value="MBK1833941.1"/>
    <property type="molecule type" value="Genomic_DNA"/>
</dbReference>
<proteinExistence type="predicted"/>
<comment type="caution">
    <text evidence="5">The sequence shown here is derived from an EMBL/GenBank/DDBJ whole genome shotgun (WGS) entry which is preliminary data.</text>
</comment>
<dbReference type="GO" id="GO:0005975">
    <property type="term" value="P:carbohydrate metabolic process"/>
    <property type="evidence" value="ECO:0007669"/>
    <property type="project" value="InterPro"/>
</dbReference>
<dbReference type="PANTHER" id="PTHR10587:SF133">
    <property type="entry name" value="CHITIN DEACETYLASE 1-RELATED"/>
    <property type="match status" value="1"/>
</dbReference>
<dbReference type="InterPro" id="IPR002509">
    <property type="entry name" value="NODB_dom"/>
</dbReference>
<reference evidence="5" key="1">
    <citation type="submission" date="2021-01" db="EMBL/GenBank/DDBJ databases">
        <title>Modified the classification status of verrucomicrobia.</title>
        <authorList>
            <person name="Feng X."/>
        </authorList>
    </citation>
    <scope>NUCLEOTIDE SEQUENCE</scope>
    <source>
        <strain evidence="5">KCTC 12986</strain>
    </source>
</reference>
<dbReference type="SUPFAM" id="SSF88713">
    <property type="entry name" value="Glycoside hydrolase/deacetylase"/>
    <property type="match status" value="1"/>
</dbReference>
<dbReference type="AlphaFoldDB" id="A0A934VMC2"/>
<feature type="domain" description="NodB homology" evidence="4">
    <location>
        <begin position="94"/>
        <end position="272"/>
    </location>
</feature>
<dbReference type="Gene3D" id="3.20.20.370">
    <property type="entry name" value="Glycoside hydrolase/deacetylase"/>
    <property type="match status" value="1"/>
</dbReference>
<dbReference type="PROSITE" id="PS51677">
    <property type="entry name" value="NODB"/>
    <property type="match status" value="1"/>
</dbReference>
<keyword evidence="6" id="KW-1185">Reference proteome</keyword>
<keyword evidence="3" id="KW-0732">Signal</keyword>
<dbReference type="PANTHER" id="PTHR10587">
    <property type="entry name" value="GLYCOSYL TRANSFERASE-RELATED"/>
    <property type="match status" value="1"/>
</dbReference>
<dbReference type="GO" id="GO:0016020">
    <property type="term" value="C:membrane"/>
    <property type="evidence" value="ECO:0007669"/>
    <property type="project" value="TreeGrafter"/>
</dbReference>
<feature type="signal peptide" evidence="3">
    <location>
        <begin position="1"/>
        <end position="30"/>
    </location>
</feature>
<organism evidence="5 6">
    <name type="scientific">Roseibacillus ishigakijimensis</name>
    <dbReference type="NCBI Taxonomy" id="454146"/>
    <lineage>
        <taxon>Bacteria</taxon>
        <taxon>Pseudomonadati</taxon>
        <taxon>Verrucomicrobiota</taxon>
        <taxon>Verrucomicrobiia</taxon>
        <taxon>Verrucomicrobiales</taxon>
        <taxon>Verrucomicrobiaceae</taxon>
        <taxon>Roseibacillus</taxon>
    </lineage>
</organism>
<evidence type="ECO:0000259" key="4">
    <source>
        <dbReference type="PROSITE" id="PS51677"/>
    </source>
</evidence>
<protein>
    <submittedName>
        <fullName evidence="5">Polysaccharide deacetylase family protein</fullName>
    </submittedName>
</protein>
<name>A0A934VMC2_9BACT</name>
<dbReference type="CDD" id="cd10954">
    <property type="entry name" value="CE4_CtAXE_like"/>
    <property type="match status" value="1"/>
</dbReference>
<dbReference type="Pfam" id="PF01522">
    <property type="entry name" value="Polysacc_deac_1"/>
    <property type="match status" value="1"/>
</dbReference>